<keyword evidence="6 13" id="KW-0479">Metal-binding</keyword>
<dbReference type="AlphaFoldDB" id="A0A9P0AJQ8"/>
<keyword evidence="15" id="KW-1185">Reference proteome</keyword>
<keyword evidence="5 13" id="KW-0349">Heme</keyword>
<evidence type="ECO:0000256" key="13">
    <source>
        <dbReference type="PIRSR" id="PIRSR602401-1"/>
    </source>
</evidence>
<gene>
    <name evidence="14" type="ORF">BEMITA_LOCUS10718</name>
</gene>
<dbReference type="Gene3D" id="1.10.630.10">
    <property type="entry name" value="Cytochrome P450"/>
    <property type="match status" value="1"/>
</dbReference>
<keyword evidence="12" id="KW-0472">Membrane</keyword>
<dbReference type="PANTHER" id="PTHR24291">
    <property type="entry name" value="CYTOCHROME P450 FAMILY 4"/>
    <property type="match status" value="1"/>
</dbReference>
<dbReference type="Proteomes" id="UP001152759">
    <property type="component" value="Chromosome 6"/>
</dbReference>
<dbReference type="PRINTS" id="PR00385">
    <property type="entry name" value="P450"/>
</dbReference>
<dbReference type="GO" id="GO:0005506">
    <property type="term" value="F:iron ion binding"/>
    <property type="evidence" value="ECO:0007669"/>
    <property type="project" value="InterPro"/>
</dbReference>
<keyword evidence="7" id="KW-0256">Endoplasmic reticulum</keyword>
<name>A0A9P0AJQ8_BEMTA</name>
<evidence type="ECO:0000313" key="15">
    <source>
        <dbReference type="Proteomes" id="UP001152759"/>
    </source>
</evidence>
<keyword evidence="9" id="KW-0560">Oxidoreductase</keyword>
<evidence type="ECO:0000256" key="12">
    <source>
        <dbReference type="ARBA" id="ARBA00023136"/>
    </source>
</evidence>
<evidence type="ECO:0000313" key="14">
    <source>
        <dbReference type="EMBL" id="CAH0392172.1"/>
    </source>
</evidence>
<dbReference type="GO" id="GO:0005789">
    <property type="term" value="C:endoplasmic reticulum membrane"/>
    <property type="evidence" value="ECO:0007669"/>
    <property type="project" value="UniProtKB-SubCell"/>
</dbReference>
<dbReference type="InterPro" id="IPR002401">
    <property type="entry name" value="Cyt_P450_E_grp-I"/>
</dbReference>
<dbReference type="Pfam" id="PF00067">
    <property type="entry name" value="p450"/>
    <property type="match status" value="1"/>
</dbReference>
<proteinExistence type="inferred from homology"/>
<keyword evidence="10 13" id="KW-0408">Iron</keyword>
<evidence type="ECO:0000256" key="4">
    <source>
        <dbReference type="ARBA" id="ARBA00010617"/>
    </source>
</evidence>
<evidence type="ECO:0000256" key="11">
    <source>
        <dbReference type="ARBA" id="ARBA00023033"/>
    </source>
</evidence>
<dbReference type="GO" id="GO:0020037">
    <property type="term" value="F:heme binding"/>
    <property type="evidence" value="ECO:0007669"/>
    <property type="project" value="InterPro"/>
</dbReference>
<feature type="binding site" description="axial binding residue" evidence="13">
    <location>
        <position position="447"/>
    </location>
    <ligand>
        <name>heme</name>
        <dbReference type="ChEBI" id="CHEBI:30413"/>
    </ligand>
    <ligandPart>
        <name>Fe</name>
        <dbReference type="ChEBI" id="CHEBI:18248"/>
    </ligandPart>
</feature>
<organism evidence="14 15">
    <name type="scientific">Bemisia tabaci</name>
    <name type="common">Sweetpotato whitefly</name>
    <name type="synonym">Aleurodes tabaci</name>
    <dbReference type="NCBI Taxonomy" id="7038"/>
    <lineage>
        <taxon>Eukaryota</taxon>
        <taxon>Metazoa</taxon>
        <taxon>Ecdysozoa</taxon>
        <taxon>Arthropoda</taxon>
        <taxon>Hexapoda</taxon>
        <taxon>Insecta</taxon>
        <taxon>Pterygota</taxon>
        <taxon>Neoptera</taxon>
        <taxon>Paraneoptera</taxon>
        <taxon>Hemiptera</taxon>
        <taxon>Sternorrhyncha</taxon>
        <taxon>Aleyrodoidea</taxon>
        <taxon>Aleyrodidae</taxon>
        <taxon>Aleyrodinae</taxon>
        <taxon>Bemisia</taxon>
    </lineage>
</organism>
<comment type="cofactor">
    <cofactor evidence="1 13">
        <name>heme</name>
        <dbReference type="ChEBI" id="CHEBI:30413"/>
    </cofactor>
</comment>
<evidence type="ECO:0000256" key="7">
    <source>
        <dbReference type="ARBA" id="ARBA00022824"/>
    </source>
</evidence>
<evidence type="ECO:0000256" key="5">
    <source>
        <dbReference type="ARBA" id="ARBA00022617"/>
    </source>
</evidence>
<evidence type="ECO:0000256" key="3">
    <source>
        <dbReference type="ARBA" id="ARBA00004406"/>
    </source>
</evidence>
<sequence length="507" mass="59061">MILLILFAVVGCIALFRLIQRSLIWHRQFNILEKLPGPPLKYKILGHLKEAVVSPEELPTEMHKQFKEYGGIYRLWLVYYPTVFIAEAKYAEIFFTSEATQAKPELYRLLHVWLGLGLLTSKGQMWHERRKLLTPAFHFSKLNEFCEVFVKNTLTLVQQLHKYPDGSLIDVFKIIKLLTLDNICESAMGIEINALKNPNNNYIRAVEDCIHMSQERVVKPWYWFDLPFFIMSCGKKYWRDLNTIFELTDKAISNGKNARMDVKSKSKKKNDEEPNRMAFLDLLLSTCEDRSVSLSDEDLRDEVNTFILEGHDTAAASISFTLFLLGAYPEIQEKCYSELREIFQDSNRSPSVEDLQKMKYLEQVIKESLRLFPSVPILGREAAEDVIMDGYTIPKETTILLNVYNLHRDPKVFPDPEKFDPERFCQEQCSGRHPYSFVPFAAGPRNCIGQKFALMEEKVILSYILRDYLLESEHGIDELQLSFQLIIRSQKSLNVFFHRRKPDLTQL</sequence>
<keyword evidence="8" id="KW-0492">Microsome</keyword>
<accession>A0A9P0AJQ8</accession>
<keyword evidence="11" id="KW-0503">Monooxygenase</keyword>
<dbReference type="InterPro" id="IPR001128">
    <property type="entry name" value="Cyt_P450"/>
</dbReference>
<evidence type="ECO:0000256" key="6">
    <source>
        <dbReference type="ARBA" id="ARBA00022723"/>
    </source>
</evidence>
<comment type="similarity">
    <text evidence="4">Belongs to the cytochrome P450 family.</text>
</comment>
<dbReference type="EMBL" id="OU963867">
    <property type="protein sequence ID" value="CAH0392172.1"/>
    <property type="molecule type" value="Genomic_DNA"/>
</dbReference>
<evidence type="ECO:0000256" key="8">
    <source>
        <dbReference type="ARBA" id="ARBA00022848"/>
    </source>
</evidence>
<dbReference type="CDD" id="cd20628">
    <property type="entry name" value="CYP4"/>
    <property type="match status" value="1"/>
</dbReference>
<evidence type="ECO:0000256" key="10">
    <source>
        <dbReference type="ARBA" id="ARBA00023004"/>
    </source>
</evidence>
<protein>
    <recommendedName>
        <fullName evidence="16">Cytochrome P450</fullName>
    </recommendedName>
</protein>
<dbReference type="PRINTS" id="PR00463">
    <property type="entry name" value="EP450I"/>
</dbReference>
<dbReference type="PANTHER" id="PTHR24291:SF189">
    <property type="entry name" value="CYTOCHROME P450 4C3-RELATED"/>
    <property type="match status" value="1"/>
</dbReference>
<dbReference type="GO" id="GO:0016705">
    <property type="term" value="F:oxidoreductase activity, acting on paired donors, with incorporation or reduction of molecular oxygen"/>
    <property type="evidence" value="ECO:0007669"/>
    <property type="project" value="InterPro"/>
</dbReference>
<reference evidence="14" key="1">
    <citation type="submission" date="2021-12" db="EMBL/GenBank/DDBJ databases">
        <authorList>
            <person name="King R."/>
        </authorList>
    </citation>
    <scope>NUCLEOTIDE SEQUENCE</scope>
</reference>
<evidence type="ECO:0000256" key="2">
    <source>
        <dbReference type="ARBA" id="ARBA00004174"/>
    </source>
</evidence>
<dbReference type="SUPFAM" id="SSF48264">
    <property type="entry name" value="Cytochrome P450"/>
    <property type="match status" value="1"/>
</dbReference>
<comment type="subcellular location">
    <subcellularLocation>
        <location evidence="3">Endoplasmic reticulum membrane</location>
        <topology evidence="3">Peripheral membrane protein</topology>
    </subcellularLocation>
    <subcellularLocation>
        <location evidence="2">Microsome membrane</location>
        <topology evidence="2">Peripheral membrane protein</topology>
    </subcellularLocation>
</comment>
<evidence type="ECO:0008006" key="16">
    <source>
        <dbReference type="Google" id="ProtNLM"/>
    </source>
</evidence>
<dbReference type="InterPro" id="IPR036396">
    <property type="entry name" value="Cyt_P450_sf"/>
</dbReference>
<dbReference type="InterPro" id="IPR050196">
    <property type="entry name" value="Cytochrome_P450_Monoox"/>
</dbReference>
<evidence type="ECO:0000256" key="9">
    <source>
        <dbReference type="ARBA" id="ARBA00023002"/>
    </source>
</evidence>
<evidence type="ECO:0000256" key="1">
    <source>
        <dbReference type="ARBA" id="ARBA00001971"/>
    </source>
</evidence>
<dbReference type="GO" id="GO:0004497">
    <property type="term" value="F:monooxygenase activity"/>
    <property type="evidence" value="ECO:0007669"/>
    <property type="project" value="UniProtKB-KW"/>
</dbReference>